<accession>A0AAI9J1R0</accession>
<organism evidence="2 3">
    <name type="scientific">Bordetella pertussis CHLA-26</name>
    <dbReference type="NCBI Taxonomy" id="1331284"/>
    <lineage>
        <taxon>Bacteria</taxon>
        <taxon>Pseudomonadati</taxon>
        <taxon>Pseudomonadota</taxon>
        <taxon>Betaproteobacteria</taxon>
        <taxon>Burkholderiales</taxon>
        <taxon>Alcaligenaceae</taxon>
        <taxon>Bordetella</taxon>
    </lineage>
</organism>
<feature type="compositionally biased region" description="Basic residues" evidence="1">
    <location>
        <begin position="482"/>
        <end position="493"/>
    </location>
</feature>
<feature type="region of interest" description="Disordered" evidence="1">
    <location>
        <begin position="228"/>
        <end position="270"/>
    </location>
</feature>
<feature type="compositionally biased region" description="Low complexity" evidence="1">
    <location>
        <begin position="555"/>
        <end position="564"/>
    </location>
</feature>
<feature type="compositionally biased region" description="Low complexity" evidence="1">
    <location>
        <begin position="16"/>
        <end position="36"/>
    </location>
</feature>
<feature type="compositionally biased region" description="Low complexity" evidence="1">
    <location>
        <begin position="393"/>
        <end position="427"/>
    </location>
</feature>
<feature type="compositionally biased region" description="Polar residues" evidence="1">
    <location>
        <begin position="567"/>
        <end position="577"/>
    </location>
</feature>
<feature type="compositionally biased region" description="Low complexity" evidence="1">
    <location>
        <begin position="494"/>
        <end position="514"/>
    </location>
</feature>
<feature type="compositionally biased region" description="Low complexity" evidence="1">
    <location>
        <begin position="128"/>
        <end position="139"/>
    </location>
</feature>
<feature type="compositionally biased region" description="Basic residues" evidence="1">
    <location>
        <begin position="230"/>
        <end position="244"/>
    </location>
</feature>
<sequence length="639" mass="68361">MRLHPWLRRDRPRPGQPRTGRAGGAAAPGRRGACARHGPDPRHRAQPHGRPSGQSLVARGAARRSGQRLCRLVRHRLAPPRPDLARPGAAARAHLRRARRAGQRRDRAARRLRRHAGAACQRAGPAVGAGEPAHGRAAAAPWRNARPMACLAAGAGLPPGMVAQRGAGHQLAALLRDRRSGGRTGRTARGIRRRACTAPGAVPRGPDRWAAHRSCRWPGRARRLLPPPARRARAGRPGARRARPERRTLCGGGEDPRRQGDAAHRLAGPGHHRLRLHERSLGLAARRARRRAAGRVLARQCRHLATLARTIAADTSTVVAAPLRRRAARAGAQPGRLARTARLGGRHRPCAHAMAGLLSRLPHLCRRRRRPGRRPGLAPDGADPRQRPPRPCPAGAAGRALPGSRRTHGGRAAPSGAAAPAATHPAPGGQGPRRYLVLPRRHPALAQRSRSRAGPVRAGRRRAAPQCGRARAPPSASLAGHRQPRPQARRGRARAPGGAERNAATMVRLGPAMAGRRRRQRRPARLGRPLHAAADPGGRLARRPRARRPGRHGRAVAARGRLAGQGPTRSQAAQQLDLSRPGLRNLVRALSARPGRRWRGAARRRRPGAPAGAGRTGQQPGPDRAAAGPARRAGSIPRL</sequence>
<feature type="compositionally biased region" description="Basic residues" evidence="1">
    <location>
        <begin position="594"/>
        <end position="607"/>
    </location>
</feature>
<feature type="compositionally biased region" description="Low complexity" evidence="1">
    <location>
        <begin position="608"/>
        <end position="639"/>
    </location>
</feature>
<protein>
    <submittedName>
        <fullName evidence="2">Uncharacterized protein</fullName>
    </submittedName>
</protein>
<feature type="region of interest" description="Disordered" evidence="1">
    <location>
        <begin position="115"/>
        <end position="139"/>
    </location>
</feature>
<evidence type="ECO:0000256" key="1">
    <source>
        <dbReference type="SAM" id="MobiDB-lite"/>
    </source>
</evidence>
<evidence type="ECO:0000313" key="2">
    <source>
        <dbReference type="EMBL" id="ETH31180.1"/>
    </source>
</evidence>
<feature type="compositionally biased region" description="Basic and acidic residues" evidence="1">
    <location>
        <begin position="254"/>
        <end position="264"/>
    </location>
</feature>
<feature type="compositionally biased region" description="Basic residues" evidence="1">
    <location>
        <begin position="540"/>
        <end position="554"/>
    </location>
</feature>
<feature type="compositionally biased region" description="Basic residues" evidence="1">
    <location>
        <begin position="364"/>
        <end position="373"/>
    </location>
</feature>
<dbReference type="Proteomes" id="UP000018679">
    <property type="component" value="Unassembled WGS sequence"/>
</dbReference>
<feature type="compositionally biased region" description="Low complexity" evidence="1">
    <location>
        <begin position="526"/>
        <end position="539"/>
    </location>
</feature>
<proteinExistence type="predicted"/>
<name>A0AAI9J1R0_BORPT</name>
<dbReference type="AlphaFoldDB" id="A0AAI9J1R0"/>
<comment type="caution">
    <text evidence="2">The sequence shown here is derived from an EMBL/GenBank/DDBJ whole genome shotgun (WGS) entry which is preliminary data.</text>
</comment>
<reference evidence="2 3" key="1">
    <citation type="journal article" date="2013" name="Genome Announc.">
        <title>Genome Sequences of 28 Bordetella pertussis U.S. Outbreak Strains Dating from 2010 to 2012.</title>
        <authorList>
            <person name="Harvill E.T."/>
            <person name="Goodfield L.L."/>
            <person name="Ivanov Y."/>
            <person name="Meyer J.A."/>
            <person name="Newth C."/>
            <person name="Cassiday P."/>
            <person name="Tondella M.L."/>
            <person name="Liao P."/>
            <person name="Zimmerman J."/>
            <person name="Meert K."/>
            <person name="Wessel D."/>
            <person name="Berger J."/>
            <person name="Dean J.M."/>
            <person name="Holubkov R."/>
            <person name="Burr J."/>
            <person name="Liu T."/>
            <person name="Brinkac L."/>
            <person name="Kim M."/>
            <person name="Losada L."/>
        </authorList>
    </citation>
    <scope>NUCLEOTIDE SEQUENCE [LARGE SCALE GENOMIC DNA]</scope>
    <source>
        <strain evidence="2 3">CHLA-26</strain>
    </source>
</reference>
<gene>
    <name evidence="2" type="ORF">L566_2600</name>
</gene>
<dbReference type="EMBL" id="AXSB02000022">
    <property type="protein sequence ID" value="ETH31180.1"/>
    <property type="molecule type" value="Genomic_DNA"/>
</dbReference>
<feature type="region of interest" description="Disordered" evidence="1">
    <location>
        <begin position="1"/>
        <end position="64"/>
    </location>
</feature>
<feature type="compositionally biased region" description="Basic residues" evidence="1">
    <location>
        <begin position="515"/>
        <end position="525"/>
    </location>
</feature>
<feature type="region of interest" description="Disordered" evidence="1">
    <location>
        <begin position="364"/>
        <end position="639"/>
    </location>
</feature>
<evidence type="ECO:0000313" key="3">
    <source>
        <dbReference type="Proteomes" id="UP000018679"/>
    </source>
</evidence>